<reference evidence="1" key="1">
    <citation type="submission" date="2020-01" db="EMBL/GenBank/DDBJ databases">
        <title>Insect and environment-associated Actinomycetes.</title>
        <authorList>
            <person name="Currrie C."/>
            <person name="Chevrette M."/>
            <person name="Carlson C."/>
            <person name="Stubbendieck R."/>
            <person name="Wendt-Pienkowski E."/>
        </authorList>
    </citation>
    <scope>NUCLEOTIDE SEQUENCE</scope>
    <source>
        <strain evidence="1">SID12501</strain>
    </source>
</reference>
<evidence type="ECO:0000313" key="1">
    <source>
        <dbReference type="EMBL" id="NEC85947.1"/>
    </source>
</evidence>
<sequence>MATEYSHGFPDDYREFMGIYGQGFFDDFLGVEPPTQDVYPLEVSATVRGRTADARFTGEECEYDRPDLLIAWGLTVDSDLLCWRADSPDPNMWTTVLWRRQWLSWEQFDCGMTEFLCRYATRDLPDVWTFDLPYDGCRFVHDRDYKRLRALKIDPWGPEPVAGT</sequence>
<evidence type="ECO:0008006" key="2">
    <source>
        <dbReference type="Google" id="ProtNLM"/>
    </source>
</evidence>
<dbReference type="InterPro" id="IPR037883">
    <property type="entry name" value="Knr4/Smi1-like_sf"/>
</dbReference>
<comment type="caution">
    <text evidence="1">The sequence shown here is derived from an EMBL/GenBank/DDBJ whole genome shotgun (WGS) entry which is preliminary data.</text>
</comment>
<accession>A0A6B3BHL1</accession>
<protein>
    <recommendedName>
        <fullName evidence="2">SMI1/KNR4 family protein</fullName>
    </recommendedName>
</protein>
<proteinExistence type="predicted"/>
<dbReference type="EMBL" id="JAAGLU010000006">
    <property type="protein sequence ID" value="NEC85947.1"/>
    <property type="molecule type" value="Genomic_DNA"/>
</dbReference>
<name>A0A6B3BHL1_9ACTN</name>
<dbReference type="AlphaFoldDB" id="A0A6B3BHL1"/>
<dbReference type="RefSeq" id="WP_164313409.1">
    <property type="nucleotide sequence ID" value="NZ_JAAGLU010000006.1"/>
</dbReference>
<dbReference type="SUPFAM" id="SSF160631">
    <property type="entry name" value="SMI1/KNR4-like"/>
    <property type="match status" value="1"/>
</dbReference>
<organism evidence="1">
    <name type="scientific">Streptomyces sp. SID12501</name>
    <dbReference type="NCBI Taxonomy" id="2706042"/>
    <lineage>
        <taxon>Bacteria</taxon>
        <taxon>Bacillati</taxon>
        <taxon>Actinomycetota</taxon>
        <taxon>Actinomycetes</taxon>
        <taxon>Kitasatosporales</taxon>
        <taxon>Streptomycetaceae</taxon>
        <taxon>Streptomyces</taxon>
    </lineage>
</organism>
<gene>
    <name evidence="1" type="ORF">G3I71_08960</name>
</gene>